<feature type="transmembrane region" description="Helical" evidence="11">
    <location>
        <begin position="173"/>
        <end position="191"/>
    </location>
</feature>
<dbReference type="GO" id="GO:0140359">
    <property type="term" value="F:ABC-type transporter activity"/>
    <property type="evidence" value="ECO:0007669"/>
    <property type="project" value="InterPro"/>
</dbReference>
<feature type="transmembrane region" description="Helical" evidence="11">
    <location>
        <begin position="909"/>
        <end position="932"/>
    </location>
</feature>
<keyword evidence="14" id="KW-1185">Reference proteome</keyword>
<keyword evidence="7" id="KW-0067">ATP-binding</keyword>
<keyword evidence="5" id="KW-0677">Repeat</keyword>
<evidence type="ECO:0000256" key="10">
    <source>
        <dbReference type="SAM" id="MobiDB-lite"/>
    </source>
</evidence>
<dbReference type="Pfam" id="PF12698">
    <property type="entry name" value="ABC2_membrane_3"/>
    <property type="match status" value="2"/>
</dbReference>
<name>A0A1Y1X077_9FUNG</name>
<feature type="domain" description="ABC transporter" evidence="12">
    <location>
        <begin position="1230"/>
        <end position="1476"/>
    </location>
</feature>
<dbReference type="OrthoDB" id="6512918at2759"/>
<evidence type="ECO:0000256" key="3">
    <source>
        <dbReference type="ARBA" id="ARBA00022448"/>
    </source>
</evidence>
<dbReference type="GO" id="GO:0005886">
    <property type="term" value="C:plasma membrane"/>
    <property type="evidence" value="ECO:0007669"/>
    <property type="project" value="UniProtKB-ARBA"/>
</dbReference>
<dbReference type="EMBL" id="MCFG01000199">
    <property type="protein sequence ID" value="ORX78744.1"/>
    <property type="molecule type" value="Genomic_DNA"/>
</dbReference>
<keyword evidence="6" id="KW-0547">Nucleotide-binding</keyword>
<feature type="transmembrane region" description="Helical" evidence="11">
    <location>
        <begin position="130"/>
        <end position="161"/>
    </location>
</feature>
<evidence type="ECO:0000259" key="12">
    <source>
        <dbReference type="PROSITE" id="PS50893"/>
    </source>
</evidence>
<organism evidence="13 14">
    <name type="scientific">Anaeromyces robustus</name>
    <dbReference type="NCBI Taxonomy" id="1754192"/>
    <lineage>
        <taxon>Eukaryota</taxon>
        <taxon>Fungi</taxon>
        <taxon>Fungi incertae sedis</taxon>
        <taxon>Chytridiomycota</taxon>
        <taxon>Chytridiomycota incertae sedis</taxon>
        <taxon>Neocallimastigomycetes</taxon>
        <taxon>Neocallimastigales</taxon>
        <taxon>Neocallimastigaceae</taxon>
        <taxon>Anaeromyces</taxon>
    </lineage>
</organism>
<dbReference type="GO" id="GO:0016887">
    <property type="term" value="F:ATP hydrolysis activity"/>
    <property type="evidence" value="ECO:0007669"/>
    <property type="project" value="InterPro"/>
</dbReference>
<evidence type="ECO:0000256" key="1">
    <source>
        <dbReference type="ARBA" id="ARBA00004141"/>
    </source>
</evidence>
<feature type="transmembrane region" description="Helical" evidence="11">
    <location>
        <begin position="977"/>
        <end position="997"/>
    </location>
</feature>
<feature type="transmembrane region" description="Helical" evidence="11">
    <location>
        <begin position="212"/>
        <end position="232"/>
    </location>
</feature>
<dbReference type="PANTHER" id="PTHR19229">
    <property type="entry name" value="ATP-BINDING CASSETTE TRANSPORTER SUBFAMILY A ABCA"/>
    <property type="match status" value="1"/>
</dbReference>
<evidence type="ECO:0000256" key="7">
    <source>
        <dbReference type="ARBA" id="ARBA00022840"/>
    </source>
</evidence>
<keyword evidence="8 11" id="KW-1133">Transmembrane helix</keyword>
<feature type="transmembrane region" description="Helical" evidence="11">
    <location>
        <begin position="684"/>
        <end position="702"/>
    </location>
</feature>
<evidence type="ECO:0000256" key="11">
    <source>
        <dbReference type="SAM" id="Phobius"/>
    </source>
</evidence>
<evidence type="ECO:0000256" key="5">
    <source>
        <dbReference type="ARBA" id="ARBA00022737"/>
    </source>
</evidence>
<proteinExistence type="inferred from homology"/>
<evidence type="ECO:0000256" key="4">
    <source>
        <dbReference type="ARBA" id="ARBA00022692"/>
    </source>
</evidence>
<dbReference type="GO" id="GO:0005524">
    <property type="term" value="F:ATP binding"/>
    <property type="evidence" value="ECO:0007669"/>
    <property type="project" value="UniProtKB-KW"/>
</dbReference>
<keyword evidence="9 11" id="KW-0472">Membrane</keyword>
<dbReference type="SMART" id="SM00382">
    <property type="entry name" value="AAA"/>
    <property type="match status" value="2"/>
</dbReference>
<dbReference type="CDD" id="cd03263">
    <property type="entry name" value="ABC_subfamily_A"/>
    <property type="match status" value="2"/>
</dbReference>
<dbReference type="Proteomes" id="UP000193944">
    <property type="component" value="Unassembled WGS sequence"/>
</dbReference>
<gene>
    <name evidence="13" type="ORF">BCR32DRAFT_42735</name>
</gene>
<evidence type="ECO:0000256" key="9">
    <source>
        <dbReference type="ARBA" id="ARBA00023136"/>
    </source>
</evidence>
<keyword evidence="4 11" id="KW-0812">Transmembrane</keyword>
<evidence type="ECO:0000313" key="14">
    <source>
        <dbReference type="Proteomes" id="UP000193944"/>
    </source>
</evidence>
<feature type="transmembrane region" description="Helical" evidence="11">
    <location>
        <begin position="1104"/>
        <end position="1125"/>
    </location>
</feature>
<dbReference type="Pfam" id="PF00005">
    <property type="entry name" value="ABC_tran"/>
    <property type="match status" value="2"/>
</dbReference>
<dbReference type="InterPro" id="IPR027417">
    <property type="entry name" value="P-loop_NTPase"/>
</dbReference>
<feature type="non-terminal residue" evidence="13">
    <location>
        <position position="1"/>
    </location>
</feature>
<dbReference type="InterPro" id="IPR026082">
    <property type="entry name" value="ABCA"/>
</dbReference>
<dbReference type="FunFam" id="3.40.50.300:FF:000436">
    <property type="entry name" value="ATP binding cassette subfamily A member 9"/>
    <property type="match status" value="1"/>
</dbReference>
<comment type="caution">
    <text evidence="13">The sequence shown here is derived from an EMBL/GenBank/DDBJ whole genome shotgun (WGS) entry which is preliminary data.</text>
</comment>
<feature type="transmembrane region" description="Helical" evidence="11">
    <location>
        <begin position="87"/>
        <end position="109"/>
    </location>
</feature>
<dbReference type="InterPro" id="IPR013525">
    <property type="entry name" value="ABC2_TM"/>
</dbReference>
<protein>
    <recommendedName>
        <fullName evidence="12">ABC transporter domain-containing protein</fullName>
    </recommendedName>
</protein>
<feature type="region of interest" description="Disordered" evidence="10">
    <location>
        <begin position="1205"/>
        <end position="1233"/>
    </location>
</feature>
<dbReference type="InterPro" id="IPR003439">
    <property type="entry name" value="ABC_transporter-like_ATP-bd"/>
</dbReference>
<comment type="similarity">
    <text evidence="2">Belongs to the ABC transporter superfamily. ABCA family.</text>
</comment>
<evidence type="ECO:0000313" key="13">
    <source>
        <dbReference type="EMBL" id="ORX78744.1"/>
    </source>
</evidence>
<accession>A0A1Y1X077</accession>
<reference evidence="13 14" key="1">
    <citation type="submission" date="2016-08" db="EMBL/GenBank/DDBJ databases">
        <title>A Parts List for Fungal Cellulosomes Revealed by Comparative Genomics.</title>
        <authorList>
            <consortium name="DOE Joint Genome Institute"/>
            <person name="Haitjema C.H."/>
            <person name="Gilmore S.P."/>
            <person name="Henske J.K."/>
            <person name="Solomon K.V."/>
            <person name="De Groot R."/>
            <person name="Kuo A."/>
            <person name="Mondo S.J."/>
            <person name="Salamov A.A."/>
            <person name="Labutti K."/>
            <person name="Zhao Z."/>
            <person name="Chiniquy J."/>
            <person name="Barry K."/>
            <person name="Brewer H.M."/>
            <person name="Purvine S.O."/>
            <person name="Wright A.T."/>
            <person name="Boxma B."/>
            <person name="Van Alen T."/>
            <person name="Hackstein J.H."/>
            <person name="Baker S.E."/>
            <person name="Grigoriev I.V."/>
            <person name="O'Malley M.A."/>
        </authorList>
    </citation>
    <scope>NUCLEOTIDE SEQUENCE [LARGE SCALE GENOMIC DNA]</scope>
    <source>
        <strain evidence="13 14">S4</strain>
    </source>
</reference>
<reference evidence="13 14" key="2">
    <citation type="submission" date="2016-08" db="EMBL/GenBank/DDBJ databases">
        <title>Pervasive Adenine N6-methylation of Active Genes in Fungi.</title>
        <authorList>
            <consortium name="DOE Joint Genome Institute"/>
            <person name="Mondo S.J."/>
            <person name="Dannebaum R.O."/>
            <person name="Kuo R.C."/>
            <person name="Labutti K."/>
            <person name="Haridas S."/>
            <person name="Kuo A."/>
            <person name="Salamov A."/>
            <person name="Ahrendt S.R."/>
            <person name="Lipzen A."/>
            <person name="Sullivan W."/>
            <person name="Andreopoulos W.B."/>
            <person name="Clum A."/>
            <person name="Lindquist E."/>
            <person name="Daum C."/>
            <person name="Ramamoorthy G.K."/>
            <person name="Gryganskyi A."/>
            <person name="Culley D."/>
            <person name="Magnuson J.K."/>
            <person name="James T.Y."/>
            <person name="O'Malley M.A."/>
            <person name="Stajich J.E."/>
            <person name="Spatafora J.W."/>
            <person name="Visel A."/>
            <person name="Grigoriev I.V."/>
        </authorList>
    </citation>
    <scope>NUCLEOTIDE SEQUENCE [LARGE SCALE GENOMIC DNA]</scope>
    <source>
        <strain evidence="13 14">S4</strain>
    </source>
</reference>
<comment type="subcellular location">
    <subcellularLocation>
        <location evidence="1">Membrane</location>
        <topology evidence="1">Multi-pass membrane protein</topology>
    </subcellularLocation>
</comment>
<sequence>VFGVIFKSLTDYTLYFNAYNELYESLKNNDYISSEFYQAPMIQLIIDKAIIKTLEGTSDVKEIEVRQREMDTKGYHEQIEENNVQEYIPLFMIFYFVPCICSLLNHLVIEKESKIKESLVIIGLKRSNFWLSWGITYGIIIFITSTMGVLIIIGFFVTYFIEMSVDSSVVRTILIYTISPISFLSVFNYIIKLEGQRLSVSLMTVLKNKTMRGDFFGLLFTLILYFTVSVYLDNVLPQGNNFHRKWNFFITDLFSKKNNNNNNNDNIKTDYKNDNPYIEKDPEGKRKAVQVKNIAKSFKVKGENIEILKNIDFNAYYDEIFAILGHNGAGKTTLISIMTGIISSTRGNVYYDDVPIIGNETEVCKQFGYCPQFDTFNNNLTVEEHVKLFAGIKNVKVDVEKILKDIELLNKKKNFPKQLSGGQRRKLCITLALLGSPKYVFLDEPTTGLDPYSRKTIWELLSKMKKDRVMFVTTHYMDEADLLADRKMITSNGYITCLGSSLFLKNSFNMNYSLDIHTKDMNDSSLTDEIMEKYCPGSSKNKTIGNTNMDVHTENENDNNSSNIIEDYIITYLLPMKYSQSFKDIFEQLNELIKVDTNKIENFSLTAPTLEELFIKLENNDGSVKDINNIQGSAHINMETENKNLVESLNPIFNKTNLNKASSWNQIWSITKLRLKIFVRNKTFAILYTLLPVILIIVAIYFENKYINSMTEMKKYKPLEVNQYLYDDLDTFIDTKTATGDALKVLNSLESTSKLKFKKVDYENELTVKSGKLTTKENYIYGFSGLVKEEDQGLQFTIYTNYTYDFALPISINLLSNALLDTKNIDKKIKVTYKPFDQYEDEEYDEDDTDNLFNLSGESIREFLEPILIVAMAMTMGLSISIYGPLTVKEREDGITHQLFLNGTKRINYWMGILLGDAICILVPVSVIGIVAVFNNIGIFNPKVILYTIIVTLLWTFSSLLHQYILSYFFNKYEKVSTLFVILNPILTLLVGVYALVAALINDFDVDEENANNKKIDIKFYVILFLYSPAIIVLLYTKASTFIVMRKLDISREDITSFTQLPEVIEILNNNDLTKDERSKKLTKLFFDKKMPSLSDLFKSSDKFLYLILGVVILIAIYSCILYFLDKSKQKIVKRNSEYPEERRALLDKKLKEGPRDVYNEWNRVKQALDSNNPLSKKIALKIFQINKDFFLGIADLRKILTRSNDSEDGSNNNNNNSDNNENNKNKKKLTNKDIEKGAFEKMDNRIIHDKNSHTYVNRIVDDVTFGVNVGECLGLLGPNGAGKTTSISMITGLLSHTHGKIIYGNKDLSSTETGDLSLGYCAQFDSLWKLLTVKETVEFYLNICGYPKSDIPRYTKALIEACGIELHTYKRVSEISGGTKRKLSLIIAICSSPSYLILDEPSAGMDPFTRRYMWKLITELKKVRETATILTTHSTEEAEALCDRIAILIKGRLVCVDTPRSIKMNHTTSYTLEVFTDRPEEFEKSYVKEQNLFGLDSSEDYILENSMNYQKYSVKMKTENISNVFALMENAKMNGLITQYNFGQYSLEQVFINFINNVE</sequence>
<feature type="transmembrane region" description="Helical" evidence="11">
    <location>
        <begin position="1018"/>
        <end position="1037"/>
    </location>
</feature>
<dbReference type="GO" id="GO:0005319">
    <property type="term" value="F:lipid transporter activity"/>
    <property type="evidence" value="ECO:0007669"/>
    <property type="project" value="TreeGrafter"/>
</dbReference>
<dbReference type="InterPro" id="IPR003593">
    <property type="entry name" value="AAA+_ATPase"/>
</dbReference>
<feature type="domain" description="ABC transporter" evidence="12">
    <location>
        <begin position="289"/>
        <end position="517"/>
    </location>
</feature>
<dbReference type="PANTHER" id="PTHR19229:SF265">
    <property type="match status" value="1"/>
</dbReference>
<evidence type="ECO:0000256" key="6">
    <source>
        <dbReference type="ARBA" id="ARBA00022741"/>
    </source>
</evidence>
<dbReference type="STRING" id="1754192.A0A1Y1X077"/>
<feature type="transmembrane region" description="Helical" evidence="11">
    <location>
        <begin position="944"/>
        <end position="965"/>
    </location>
</feature>
<dbReference type="SUPFAM" id="SSF52540">
    <property type="entry name" value="P-loop containing nucleoside triphosphate hydrolases"/>
    <property type="match status" value="2"/>
</dbReference>
<evidence type="ECO:0000256" key="8">
    <source>
        <dbReference type="ARBA" id="ARBA00022989"/>
    </source>
</evidence>
<dbReference type="Gene3D" id="3.40.50.300">
    <property type="entry name" value="P-loop containing nucleotide triphosphate hydrolases"/>
    <property type="match status" value="2"/>
</dbReference>
<dbReference type="FunFam" id="3.40.50.300:FF:000335">
    <property type="entry name" value="ATP binding cassette subfamily A member 5"/>
    <property type="match status" value="1"/>
</dbReference>
<dbReference type="PROSITE" id="PS50893">
    <property type="entry name" value="ABC_TRANSPORTER_2"/>
    <property type="match status" value="2"/>
</dbReference>
<feature type="compositionally biased region" description="Low complexity" evidence="10">
    <location>
        <begin position="1210"/>
        <end position="1223"/>
    </location>
</feature>
<keyword evidence="3" id="KW-0813">Transport</keyword>
<evidence type="ECO:0000256" key="2">
    <source>
        <dbReference type="ARBA" id="ARBA00008869"/>
    </source>
</evidence>